<feature type="domain" description="Disease resistance R13L4/SHOC-2-like LRR" evidence="8">
    <location>
        <begin position="573"/>
        <end position="904"/>
    </location>
</feature>
<evidence type="ECO:0000256" key="2">
    <source>
        <dbReference type="ARBA" id="ARBA00022741"/>
    </source>
</evidence>
<evidence type="ECO:0000256" key="3">
    <source>
        <dbReference type="ARBA" id="ARBA00022821"/>
    </source>
</evidence>
<dbReference type="InterPro" id="IPR041118">
    <property type="entry name" value="Rx_N"/>
</dbReference>
<keyword evidence="2" id="KW-0547">Nucleotide-binding</keyword>
<protein>
    <recommendedName>
        <fullName evidence="11">P-loop containing nucleoside triphosphate hydrolase, leucine-rich repeat domain, L</fullName>
    </recommendedName>
</protein>
<dbReference type="GO" id="GO:0005524">
    <property type="term" value="F:ATP binding"/>
    <property type="evidence" value="ECO:0007669"/>
    <property type="project" value="UniProtKB-KW"/>
</dbReference>
<sequence>MADALISFLIEQLASSAFEQIKENVRLVLNVEKEVHQFTESLKTIQAVLKDAENRRVKEAVVQDWLDKLKGVSYDMDNVLDEWNTQALKQQIEKQENEGENTLVNKKKVRFSISSPCNCFRFGHGRRVVIRHGVAKTIRQLNIRLTSIAEERLRYQFQSTTASGIEEPQQPKTSSLVDVSEIFGRENEKHTLISMLLGHSTSTGEEERGPLVVPVVGMGGMGKTTLAQLAYNDEKVKAHFEKRIWVCVSDPFDEIKIAKAIIGKDDTPTSDELDAIMQSVSKSVEGKRFLIVLDDVWTENDTKWNKLKLALKFGADSVKGNRILVTTRKETVARMMRATTHMIHLDKLNEQNCSSLFYYIAFFDRKKDKTDLFETIGNEIVKKCNGLPLAAKTLGSLMRYKNTLQEWCEVLNSEMWEIEEVEQNVFRPLLLSYYDLTSEIKRCLLFCASFPKDYKINKNNLIELWMSQNYLNSKNKTLDKRSIGQKYFDDLVMRSFFQDFQNDYYGNLENCKMHDIVHDFVQFLTRNECFIIESNGVNQATVLPSDSIHHLTLMLEAKGPLSLPTPFHGCKNLRSLTTLNYRRVTTTDWDLILQLKCLRALNLSRIGVKEVPKEIGELLHLRYIDLSWNKKLKELPDAMCNLCNLETLHLERCESLEKLPKAMGKLINLKHLYLDGCWGLSGLPKGVGRLRGLQILDRFVCGGGDDKEILQLADLGSFEHLQGTTLQIRDLGKVKDGCEQAQKAQLEKKKHLLELKLHFWSVPHTQQRISDEEVLDALRPHQDLKSLWVYRYEGSTLVFGNWIMSLQHLTHLSLYQFEYCESLPPLGKFPYLEVLRIGGMRRVEKVGFELLGIEETQTSPATATAFPKLKQLRFEWMDNWEEWDGVGDYCQVTIMPCLSSLEIDDAPKLKQLPDFLLHNRPQLQLKGYKARDLARRGKAVSSIG</sequence>
<dbReference type="Pfam" id="PF23559">
    <property type="entry name" value="WHD_DRP"/>
    <property type="match status" value="1"/>
</dbReference>
<dbReference type="PANTHER" id="PTHR36766">
    <property type="entry name" value="PLANT BROAD-SPECTRUM MILDEW RESISTANCE PROTEIN RPW8"/>
    <property type="match status" value="1"/>
</dbReference>
<evidence type="ECO:0000259" key="7">
    <source>
        <dbReference type="Pfam" id="PF23559"/>
    </source>
</evidence>
<feature type="domain" description="Disease resistance protein winged helix" evidence="7">
    <location>
        <begin position="450"/>
        <end position="521"/>
    </location>
</feature>
<dbReference type="Gene3D" id="3.40.50.300">
    <property type="entry name" value="P-loop containing nucleotide triphosphate hydrolases"/>
    <property type="match status" value="1"/>
</dbReference>
<evidence type="ECO:0000313" key="10">
    <source>
        <dbReference type="Proteomes" id="UP001457282"/>
    </source>
</evidence>
<dbReference type="Pfam" id="PF00931">
    <property type="entry name" value="NB-ARC"/>
    <property type="match status" value="1"/>
</dbReference>
<dbReference type="InterPro" id="IPR055414">
    <property type="entry name" value="LRR_R13L4/SHOC2-like"/>
</dbReference>
<dbReference type="Proteomes" id="UP001457282">
    <property type="component" value="Unassembled WGS sequence"/>
</dbReference>
<evidence type="ECO:0000259" key="5">
    <source>
        <dbReference type="Pfam" id="PF00931"/>
    </source>
</evidence>
<dbReference type="InterPro" id="IPR038005">
    <property type="entry name" value="RX-like_CC"/>
</dbReference>
<dbReference type="Gene3D" id="1.10.8.430">
    <property type="entry name" value="Helical domain of apoptotic protease-activating factors"/>
    <property type="match status" value="1"/>
</dbReference>
<gene>
    <name evidence="9" type="ORF">M0R45_031877</name>
</gene>
<dbReference type="Gene3D" id="1.10.10.10">
    <property type="entry name" value="Winged helix-like DNA-binding domain superfamily/Winged helix DNA-binding domain"/>
    <property type="match status" value="1"/>
</dbReference>
<dbReference type="GO" id="GO:0043531">
    <property type="term" value="F:ADP binding"/>
    <property type="evidence" value="ECO:0007669"/>
    <property type="project" value="InterPro"/>
</dbReference>
<dbReference type="PRINTS" id="PR00364">
    <property type="entry name" value="DISEASERSIST"/>
</dbReference>
<dbReference type="Pfam" id="PF23598">
    <property type="entry name" value="LRR_14"/>
    <property type="match status" value="1"/>
</dbReference>
<dbReference type="SUPFAM" id="SSF52058">
    <property type="entry name" value="L domain-like"/>
    <property type="match status" value="1"/>
</dbReference>
<dbReference type="InterPro" id="IPR042197">
    <property type="entry name" value="Apaf_helical"/>
</dbReference>
<reference evidence="9 10" key="1">
    <citation type="journal article" date="2023" name="G3 (Bethesda)">
        <title>A chromosome-length genome assembly and annotation of blackberry (Rubus argutus, cv. 'Hillquist').</title>
        <authorList>
            <person name="Bruna T."/>
            <person name="Aryal R."/>
            <person name="Dudchenko O."/>
            <person name="Sargent D.J."/>
            <person name="Mead D."/>
            <person name="Buti M."/>
            <person name="Cavallini A."/>
            <person name="Hytonen T."/>
            <person name="Andres J."/>
            <person name="Pham M."/>
            <person name="Weisz D."/>
            <person name="Mascagni F."/>
            <person name="Usai G."/>
            <person name="Natali L."/>
            <person name="Bassil N."/>
            <person name="Fernandez G.E."/>
            <person name="Lomsadze A."/>
            <person name="Armour M."/>
            <person name="Olukolu B."/>
            <person name="Poorten T."/>
            <person name="Britton C."/>
            <person name="Davik J."/>
            <person name="Ashrafi H."/>
            <person name="Aiden E.L."/>
            <person name="Borodovsky M."/>
            <person name="Worthington M."/>
        </authorList>
    </citation>
    <scope>NUCLEOTIDE SEQUENCE [LARGE SCALE GENOMIC DNA]</scope>
    <source>
        <strain evidence="9">PI 553951</strain>
    </source>
</reference>
<proteinExistence type="predicted"/>
<dbReference type="CDD" id="cd14798">
    <property type="entry name" value="RX-CC_like"/>
    <property type="match status" value="1"/>
</dbReference>
<evidence type="ECO:0000313" key="9">
    <source>
        <dbReference type="EMBL" id="KAK9923459.1"/>
    </source>
</evidence>
<dbReference type="InterPro" id="IPR002182">
    <property type="entry name" value="NB-ARC"/>
</dbReference>
<comment type="caution">
    <text evidence="9">The sequence shown here is derived from an EMBL/GenBank/DDBJ whole genome shotgun (WGS) entry which is preliminary data.</text>
</comment>
<dbReference type="SUPFAM" id="SSF52540">
    <property type="entry name" value="P-loop containing nucleoside triphosphate hydrolases"/>
    <property type="match status" value="1"/>
</dbReference>
<dbReference type="PANTHER" id="PTHR36766:SF45">
    <property type="entry name" value="NB-ARC DOMAIN-CONTAINING PROTEIN"/>
    <property type="match status" value="1"/>
</dbReference>
<evidence type="ECO:0008006" key="11">
    <source>
        <dbReference type="Google" id="ProtNLM"/>
    </source>
</evidence>
<name>A0AAW1WIX7_RUBAR</name>
<feature type="domain" description="Disease resistance N-terminal" evidence="6">
    <location>
        <begin position="6"/>
        <end position="97"/>
    </location>
</feature>
<accession>A0AAW1WIX7</accession>
<dbReference type="Gene3D" id="3.80.10.10">
    <property type="entry name" value="Ribonuclease Inhibitor"/>
    <property type="match status" value="1"/>
</dbReference>
<dbReference type="InterPro" id="IPR058922">
    <property type="entry name" value="WHD_DRP"/>
</dbReference>
<organism evidence="9 10">
    <name type="scientific">Rubus argutus</name>
    <name type="common">Southern blackberry</name>
    <dbReference type="NCBI Taxonomy" id="59490"/>
    <lineage>
        <taxon>Eukaryota</taxon>
        <taxon>Viridiplantae</taxon>
        <taxon>Streptophyta</taxon>
        <taxon>Embryophyta</taxon>
        <taxon>Tracheophyta</taxon>
        <taxon>Spermatophyta</taxon>
        <taxon>Magnoliopsida</taxon>
        <taxon>eudicotyledons</taxon>
        <taxon>Gunneridae</taxon>
        <taxon>Pentapetalae</taxon>
        <taxon>rosids</taxon>
        <taxon>fabids</taxon>
        <taxon>Rosales</taxon>
        <taxon>Rosaceae</taxon>
        <taxon>Rosoideae</taxon>
        <taxon>Rosoideae incertae sedis</taxon>
        <taxon>Rubus</taxon>
    </lineage>
</organism>
<dbReference type="FunFam" id="1.10.10.10:FF:000322">
    <property type="entry name" value="Probable disease resistance protein At1g63360"/>
    <property type="match status" value="1"/>
</dbReference>
<dbReference type="Pfam" id="PF18052">
    <property type="entry name" value="Rx_N"/>
    <property type="match status" value="1"/>
</dbReference>
<keyword evidence="4" id="KW-0067">ATP-binding</keyword>
<dbReference type="GO" id="GO:0051707">
    <property type="term" value="P:response to other organism"/>
    <property type="evidence" value="ECO:0007669"/>
    <property type="project" value="UniProtKB-ARBA"/>
</dbReference>
<evidence type="ECO:0000259" key="6">
    <source>
        <dbReference type="Pfam" id="PF18052"/>
    </source>
</evidence>
<dbReference type="AlphaFoldDB" id="A0AAW1WIX7"/>
<feature type="domain" description="NB-ARC" evidence="5">
    <location>
        <begin position="207"/>
        <end position="362"/>
    </location>
</feature>
<evidence type="ECO:0000256" key="4">
    <source>
        <dbReference type="ARBA" id="ARBA00022840"/>
    </source>
</evidence>
<dbReference type="GO" id="GO:0006952">
    <property type="term" value="P:defense response"/>
    <property type="evidence" value="ECO:0007669"/>
    <property type="project" value="UniProtKB-KW"/>
</dbReference>
<dbReference type="InterPro" id="IPR036388">
    <property type="entry name" value="WH-like_DNA-bd_sf"/>
</dbReference>
<evidence type="ECO:0000259" key="8">
    <source>
        <dbReference type="Pfam" id="PF23598"/>
    </source>
</evidence>
<dbReference type="InterPro" id="IPR027417">
    <property type="entry name" value="P-loop_NTPase"/>
</dbReference>
<keyword evidence="1" id="KW-0677">Repeat</keyword>
<dbReference type="EMBL" id="JBEDUW010000006">
    <property type="protein sequence ID" value="KAK9923459.1"/>
    <property type="molecule type" value="Genomic_DNA"/>
</dbReference>
<evidence type="ECO:0000256" key="1">
    <source>
        <dbReference type="ARBA" id="ARBA00022737"/>
    </source>
</evidence>
<keyword evidence="3" id="KW-0611">Plant defense</keyword>
<keyword evidence="10" id="KW-1185">Reference proteome</keyword>
<dbReference type="InterPro" id="IPR032675">
    <property type="entry name" value="LRR_dom_sf"/>
</dbReference>
<dbReference type="Gene3D" id="1.20.5.4130">
    <property type="match status" value="1"/>
</dbReference>